<evidence type="ECO:0000313" key="2">
    <source>
        <dbReference type="Proteomes" id="UP000321118"/>
    </source>
</evidence>
<keyword evidence="2" id="KW-1185">Reference proteome</keyword>
<protein>
    <submittedName>
        <fullName evidence="1">Uncharacterized protein</fullName>
    </submittedName>
</protein>
<dbReference type="EMBL" id="BJUB01000009">
    <property type="protein sequence ID" value="GEK22492.1"/>
    <property type="molecule type" value="Genomic_DNA"/>
</dbReference>
<accession>A0A510V6K8</accession>
<organism evidence="1 2">
    <name type="scientific">Cellulomonas xylanilytica</name>
    <dbReference type="NCBI Taxonomy" id="233583"/>
    <lineage>
        <taxon>Bacteria</taxon>
        <taxon>Bacillati</taxon>
        <taxon>Actinomycetota</taxon>
        <taxon>Actinomycetes</taxon>
        <taxon>Micrococcales</taxon>
        <taxon>Cellulomonadaceae</taxon>
        <taxon>Cellulomonas</taxon>
    </lineage>
</organism>
<dbReference type="OrthoDB" id="9965493at2"/>
<dbReference type="Proteomes" id="UP000321118">
    <property type="component" value="Unassembled WGS sequence"/>
</dbReference>
<evidence type="ECO:0000313" key="1">
    <source>
        <dbReference type="EMBL" id="GEK22492.1"/>
    </source>
</evidence>
<dbReference type="RefSeq" id="WP_146928481.1">
    <property type="nucleotide sequence ID" value="NZ_BJUB01000009.1"/>
</dbReference>
<gene>
    <name evidence="1" type="ORF">CXY01_30120</name>
</gene>
<sequence length="82" mass="9181">MLIRMRRVGQRRSWPFFQTRPAYEIVIAEGSHEIFNGTTTTPSPVLVSRGKVHTTDSYDWIAAADQAASQGEAWVTDPFGGR</sequence>
<proteinExistence type="predicted"/>
<dbReference type="AlphaFoldDB" id="A0A510V6K8"/>
<comment type="caution">
    <text evidence="1">The sequence shown here is derived from an EMBL/GenBank/DDBJ whole genome shotgun (WGS) entry which is preliminary data.</text>
</comment>
<reference evidence="1 2" key="1">
    <citation type="submission" date="2019-07" db="EMBL/GenBank/DDBJ databases">
        <title>Whole genome shotgun sequence of Cellulomonas xylanilytica NBRC 101102.</title>
        <authorList>
            <person name="Hosoyama A."/>
            <person name="Uohara A."/>
            <person name="Ohji S."/>
            <person name="Ichikawa N."/>
        </authorList>
    </citation>
    <scope>NUCLEOTIDE SEQUENCE [LARGE SCALE GENOMIC DNA]</scope>
    <source>
        <strain evidence="1 2">NBRC 101102</strain>
    </source>
</reference>
<name>A0A510V6K8_9CELL</name>